<gene>
    <name evidence="2" type="ORF">GWI33_021593</name>
    <name evidence="1" type="ORF">GWI33_021594</name>
</gene>
<accession>A0A834HPS8</accession>
<evidence type="ECO:0000313" key="3">
    <source>
        <dbReference type="Proteomes" id="UP000625711"/>
    </source>
</evidence>
<dbReference type="Proteomes" id="UP000625711">
    <property type="component" value="Unassembled WGS sequence"/>
</dbReference>
<evidence type="ECO:0000313" key="2">
    <source>
        <dbReference type="EMBL" id="KAF7265069.1"/>
    </source>
</evidence>
<name>A0A834HPS8_RHYFE</name>
<dbReference type="EMBL" id="JAACXV010015026">
    <property type="protein sequence ID" value="KAF7265068.1"/>
    <property type="molecule type" value="Genomic_DNA"/>
</dbReference>
<organism evidence="2 3">
    <name type="scientific">Rhynchophorus ferrugineus</name>
    <name type="common">Red palm weevil</name>
    <name type="synonym">Curculio ferrugineus</name>
    <dbReference type="NCBI Taxonomy" id="354439"/>
    <lineage>
        <taxon>Eukaryota</taxon>
        <taxon>Metazoa</taxon>
        <taxon>Ecdysozoa</taxon>
        <taxon>Arthropoda</taxon>
        <taxon>Hexapoda</taxon>
        <taxon>Insecta</taxon>
        <taxon>Pterygota</taxon>
        <taxon>Neoptera</taxon>
        <taxon>Endopterygota</taxon>
        <taxon>Coleoptera</taxon>
        <taxon>Polyphaga</taxon>
        <taxon>Cucujiformia</taxon>
        <taxon>Curculionidae</taxon>
        <taxon>Dryophthorinae</taxon>
        <taxon>Rhynchophorus</taxon>
    </lineage>
</organism>
<protein>
    <submittedName>
        <fullName evidence="2">Uncharacterized protein</fullName>
    </submittedName>
</protein>
<dbReference type="EMBL" id="JAACXV010015025">
    <property type="protein sequence ID" value="KAF7265069.1"/>
    <property type="molecule type" value="Genomic_DNA"/>
</dbReference>
<evidence type="ECO:0000313" key="1">
    <source>
        <dbReference type="EMBL" id="KAF7265068.1"/>
    </source>
</evidence>
<dbReference type="AlphaFoldDB" id="A0A834HPS8"/>
<comment type="caution">
    <text evidence="2">The sequence shown here is derived from an EMBL/GenBank/DDBJ whole genome shotgun (WGS) entry which is preliminary data.</text>
</comment>
<keyword evidence="3" id="KW-1185">Reference proteome</keyword>
<proteinExistence type="predicted"/>
<reference evidence="2" key="1">
    <citation type="submission" date="2020-08" db="EMBL/GenBank/DDBJ databases">
        <title>Genome sequencing and assembly of the red palm weevil Rhynchophorus ferrugineus.</title>
        <authorList>
            <person name="Dias G.B."/>
            <person name="Bergman C.M."/>
            <person name="Manee M."/>
        </authorList>
    </citation>
    <scope>NUCLEOTIDE SEQUENCE</scope>
    <source>
        <strain evidence="2">AA-2017</strain>
        <tissue evidence="2">Whole larva</tissue>
    </source>
</reference>
<feature type="non-terminal residue" evidence="2">
    <location>
        <position position="1"/>
    </location>
</feature>
<sequence>ISLHFNTRKQDLFTATESNPPIETIKQEKRREKWYAIIHGLSGPTTIEEFVLRSNLLAADGE</sequence>